<dbReference type="GO" id="GO:0032259">
    <property type="term" value="P:methylation"/>
    <property type="evidence" value="ECO:0007669"/>
    <property type="project" value="UniProtKB-KW"/>
</dbReference>
<keyword evidence="3" id="KW-1185">Reference proteome</keyword>
<gene>
    <name evidence="2" type="ORF">H7849_03555</name>
</gene>
<name>A0A7G8BKJ5_9BACT</name>
<reference evidence="2 3" key="1">
    <citation type="submission" date="2020-08" db="EMBL/GenBank/DDBJ databases">
        <title>Edaphobacter telluris sp. nov. and Acidobacterium dinghuensis sp. nov., two acidobacteria isolated from forest soil.</title>
        <authorList>
            <person name="Fu J."/>
            <person name="Qiu L."/>
        </authorList>
    </citation>
    <scope>NUCLEOTIDE SEQUENCE [LARGE SCALE GENOMIC DNA]</scope>
    <source>
        <strain evidence="2">4Y35</strain>
    </source>
</reference>
<dbReference type="EMBL" id="CP060394">
    <property type="protein sequence ID" value="QNI33065.1"/>
    <property type="molecule type" value="Genomic_DNA"/>
</dbReference>
<proteinExistence type="predicted"/>
<dbReference type="AlphaFoldDB" id="A0A7G8BKJ5"/>
<evidence type="ECO:0000259" key="1">
    <source>
        <dbReference type="Pfam" id="PF08241"/>
    </source>
</evidence>
<dbReference type="Gene3D" id="3.40.50.150">
    <property type="entry name" value="Vaccinia Virus protein VP39"/>
    <property type="match status" value="1"/>
</dbReference>
<dbReference type="InterPro" id="IPR013216">
    <property type="entry name" value="Methyltransf_11"/>
</dbReference>
<dbReference type="InterPro" id="IPR029063">
    <property type="entry name" value="SAM-dependent_MTases_sf"/>
</dbReference>
<dbReference type="Pfam" id="PF08241">
    <property type="entry name" value="Methyltransf_11"/>
    <property type="match status" value="1"/>
</dbReference>
<evidence type="ECO:0000313" key="2">
    <source>
        <dbReference type="EMBL" id="QNI33065.1"/>
    </source>
</evidence>
<dbReference type="KEGG" id="adin:H7849_03555"/>
<organism evidence="2 3">
    <name type="scientific">Alloacidobacterium dinghuense</name>
    <dbReference type="NCBI Taxonomy" id="2763107"/>
    <lineage>
        <taxon>Bacteria</taxon>
        <taxon>Pseudomonadati</taxon>
        <taxon>Acidobacteriota</taxon>
        <taxon>Terriglobia</taxon>
        <taxon>Terriglobales</taxon>
        <taxon>Acidobacteriaceae</taxon>
        <taxon>Alloacidobacterium</taxon>
    </lineage>
</organism>
<dbReference type="GO" id="GO:0008757">
    <property type="term" value="F:S-adenosylmethionine-dependent methyltransferase activity"/>
    <property type="evidence" value="ECO:0007669"/>
    <property type="project" value="InterPro"/>
</dbReference>
<keyword evidence="2" id="KW-0808">Transferase</keyword>
<dbReference type="SUPFAM" id="SSF53335">
    <property type="entry name" value="S-adenosyl-L-methionine-dependent methyltransferases"/>
    <property type="match status" value="1"/>
</dbReference>
<keyword evidence="2" id="KW-0489">Methyltransferase</keyword>
<evidence type="ECO:0000313" key="3">
    <source>
        <dbReference type="Proteomes" id="UP000515312"/>
    </source>
</evidence>
<protein>
    <submittedName>
        <fullName evidence="2">Methyltransferase domain-containing protein</fullName>
    </submittedName>
</protein>
<sequence>MALPKRTSKDRSQFLRVLQACIDKTGVDVADRVLVVGGTQNDAKFLRSCGFSRITLSNISGAPDVSDGRNDLPVVVVDAEDIQLPDNSYDIVFFHEVIHHCRSPHRALCEMLRVSRRHVLMMEPNDSTFMRLLRRMRFSFPYEIFAVVNNDYVCGGVRNSQIPNFILRWNAWEVHQLTSAFLPEYTLRIHADPYWDFNASEENLASRKQTRIGLITGMVGATNFLRALRALQRVLNFVPVLRRQGNKFFCCIQKSTDLKPWLMLDSDGGVIFNRNFQRRQVDAEPRSGAND</sequence>
<feature type="domain" description="Methyltransferase type 11" evidence="1">
    <location>
        <begin position="72"/>
        <end position="117"/>
    </location>
</feature>
<accession>A0A7G8BKJ5</accession>
<dbReference type="Proteomes" id="UP000515312">
    <property type="component" value="Chromosome"/>
</dbReference>